<dbReference type="PANTHER" id="PTHR33525">
    <property type="match status" value="1"/>
</dbReference>
<dbReference type="SUPFAM" id="SSF109604">
    <property type="entry name" value="HD-domain/PDEase-like"/>
    <property type="match status" value="1"/>
</dbReference>
<dbReference type="PANTHER" id="PTHR33525:SF6">
    <property type="entry name" value="HDOD DOMAIN-CONTAINING PROTEIN"/>
    <property type="match status" value="1"/>
</dbReference>
<organism evidence="2 3">
    <name type="scientific">Terasakiispira papahanaumokuakeensis</name>
    <dbReference type="NCBI Taxonomy" id="197479"/>
    <lineage>
        <taxon>Bacteria</taxon>
        <taxon>Pseudomonadati</taxon>
        <taxon>Pseudomonadota</taxon>
        <taxon>Gammaproteobacteria</taxon>
        <taxon>Oceanospirillales</taxon>
        <taxon>Terasakiispira</taxon>
    </lineage>
</organism>
<dbReference type="InterPro" id="IPR013976">
    <property type="entry name" value="HDOD"/>
</dbReference>
<name>A0A1E2V9G7_9GAMM</name>
<dbReference type="Pfam" id="PF08668">
    <property type="entry name" value="HDOD"/>
    <property type="match status" value="1"/>
</dbReference>
<dbReference type="STRING" id="197479.BFW38_08735"/>
<gene>
    <name evidence="2" type="ORF">BFW38_08735</name>
</gene>
<protein>
    <recommendedName>
        <fullName evidence="1">HDOD domain-containing protein</fullName>
    </recommendedName>
</protein>
<evidence type="ECO:0000259" key="1">
    <source>
        <dbReference type="PROSITE" id="PS51833"/>
    </source>
</evidence>
<dbReference type="Gene3D" id="1.10.3210.10">
    <property type="entry name" value="Hypothetical protein af1432"/>
    <property type="match status" value="1"/>
</dbReference>
<feature type="domain" description="HDOD" evidence="1">
    <location>
        <begin position="13"/>
        <end position="204"/>
    </location>
</feature>
<comment type="caution">
    <text evidence="2">The sequence shown here is derived from an EMBL/GenBank/DDBJ whole genome shotgun (WGS) entry which is preliminary data.</text>
</comment>
<dbReference type="RefSeq" id="WP_068998033.1">
    <property type="nucleotide sequence ID" value="NZ_MDTQ01000001.1"/>
</dbReference>
<dbReference type="EMBL" id="MDTQ01000001">
    <property type="protein sequence ID" value="ODC03617.1"/>
    <property type="molecule type" value="Genomic_DNA"/>
</dbReference>
<evidence type="ECO:0000313" key="3">
    <source>
        <dbReference type="Proteomes" id="UP000094291"/>
    </source>
</evidence>
<dbReference type="Proteomes" id="UP000094291">
    <property type="component" value="Unassembled WGS sequence"/>
</dbReference>
<sequence>MPIATLFESVYQLPSIPKVVLELMETFNSETVSADEIGRQINKDQAFAAKVLRLANSSRYGVGRKVASISDAVVLLGTDQLRTLVTASGMTTAFINVPGLNKQKFWRDTFHIASLCKVLAKHAQVDREVAFTCGMMHSIGELLIHMGEPEKARKIDQLVAHGGDRVELERNMLGYDYAQVGVELAKRWHFPEAIQLAISHHIDPEQQPFSPYAALISIALYIHQAEQKGLSEEDQMAHFPFELSQRLSLDVSQVFDDWAALKSEEDDLDAVLSA</sequence>
<dbReference type="InterPro" id="IPR052340">
    <property type="entry name" value="RNase_Y/CdgJ"/>
</dbReference>
<evidence type="ECO:0000313" key="2">
    <source>
        <dbReference type="EMBL" id="ODC03617.1"/>
    </source>
</evidence>
<dbReference type="AlphaFoldDB" id="A0A1E2V9G7"/>
<proteinExistence type="predicted"/>
<keyword evidence="3" id="KW-1185">Reference proteome</keyword>
<dbReference type="PROSITE" id="PS51833">
    <property type="entry name" value="HDOD"/>
    <property type="match status" value="1"/>
</dbReference>
<accession>A0A1E2V9G7</accession>
<reference evidence="2 3" key="1">
    <citation type="submission" date="2016-08" db="EMBL/GenBank/DDBJ databases">
        <authorList>
            <person name="Seilhamer J.J."/>
        </authorList>
    </citation>
    <scope>NUCLEOTIDE SEQUENCE [LARGE SCALE GENOMIC DNA]</scope>
    <source>
        <strain evidence="2 3">PH27A</strain>
    </source>
</reference>